<evidence type="ECO:0000256" key="1">
    <source>
        <dbReference type="SAM" id="MobiDB-lite"/>
    </source>
</evidence>
<comment type="caution">
    <text evidence="2">The sequence shown here is derived from an EMBL/GenBank/DDBJ whole genome shotgun (WGS) entry which is preliminary data.</text>
</comment>
<evidence type="ECO:0000313" key="3">
    <source>
        <dbReference type="Proteomes" id="UP001501777"/>
    </source>
</evidence>
<dbReference type="EMBL" id="BAAASG010000010">
    <property type="protein sequence ID" value="GAA2497538.1"/>
    <property type="molecule type" value="Genomic_DNA"/>
</dbReference>
<protein>
    <submittedName>
        <fullName evidence="2">Uncharacterized protein</fullName>
    </submittedName>
</protein>
<proteinExistence type="predicted"/>
<feature type="compositionally biased region" description="Polar residues" evidence="1">
    <location>
        <begin position="1"/>
        <end position="12"/>
    </location>
</feature>
<evidence type="ECO:0000313" key="2">
    <source>
        <dbReference type="EMBL" id="GAA2497538.1"/>
    </source>
</evidence>
<feature type="region of interest" description="Disordered" evidence="1">
    <location>
        <begin position="1"/>
        <end position="21"/>
    </location>
</feature>
<dbReference type="Proteomes" id="UP001501777">
    <property type="component" value="Unassembled WGS sequence"/>
</dbReference>
<name>A0ABN3MC39_STRLO</name>
<reference evidence="2 3" key="1">
    <citation type="journal article" date="2019" name="Int. J. Syst. Evol. Microbiol.">
        <title>The Global Catalogue of Microorganisms (GCM) 10K type strain sequencing project: providing services to taxonomists for standard genome sequencing and annotation.</title>
        <authorList>
            <consortium name="The Broad Institute Genomics Platform"/>
            <consortium name="The Broad Institute Genome Sequencing Center for Infectious Disease"/>
            <person name="Wu L."/>
            <person name="Ma J."/>
        </authorList>
    </citation>
    <scope>NUCLEOTIDE SEQUENCE [LARGE SCALE GENOMIC DNA]</scope>
    <source>
        <strain evidence="2 3">JCM 4395</strain>
    </source>
</reference>
<sequence length="75" mass="8209">MPTTGFGRSTGTRDWAGWAGRPRRWVPPTQWAYTGAADADDRLRAVVGDPELELGRGWVRLPALGGCRLRPPVPP</sequence>
<gene>
    <name evidence="2" type="ORF">GCM10010276_43330</name>
</gene>
<accession>A0ABN3MC39</accession>
<organism evidence="2 3">
    <name type="scientific">Streptomyces longisporus</name>
    <dbReference type="NCBI Taxonomy" id="1948"/>
    <lineage>
        <taxon>Bacteria</taxon>
        <taxon>Bacillati</taxon>
        <taxon>Actinomycetota</taxon>
        <taxon>Actinomycetes</taxon>
        <taxon>Kitasatosporales</taxon>
        <taxon>Streptomycetaceae</taxon>
        <taxon>Streptomyces</taxon>
    </lineage>
</organism>
<keyword evidence="3" id="KW-1185">Reference proteome</keyword>